<feature type="region of interest" description="Disordered" evidence="1">
    <location>
        <begin position="1"/>
        <end position="25"/>
    </location>
</feature>
<feature type="transmembrane region" description="Helical" evidence="2">
    <location>
        <begin position="141"/>
        <end position="167"/>
    </location>
</feature>
<feature type="transmembrane region" description="Helical" evidence="2">
    <location>
        <begin position="236"/>
        <end position="255"/>
    </location>
</feature>
<reference evidence="4" key="1">
    <citation type="journal article" date="2019" name="Int. J. Syst. Evol. Microbiol.">
        <title>The Global Catalogue of Microorganisms (GCM) 10K type strain sequencing project: providing services to taxonomists for standard genome sequencing and annotation.</title>
        <authorList>
            <consortium name="The Broad Institute Genomics Platform"/>
            <consortium name="The Broad Institute Genome Sequencing Center for Infectious Disease"/>
            <person name="Wu L."/>
            <person name="Ma J."/>
        </authorList>
    </citation>
    <scope>NUCLEOTIDE SEQUENCE [LARGE SCALE GENOMIC DNA]</scope>
    <source>
        <strain evidence="4">CGMCC 4.7330</strain>
    </source>
</reference>
<evidence type="ECO:0000256" key="1">
    <source>
        <dbReference type="SAM" id="MobiDB-lite"/>
    </source>
</evidence>
<evidence type="ECO:0000256" key="2">
    <source>
        <dbReference type="SAM" id="Phobius"/>
    </source>
</evidence>
<keyword evidence="2" id="KW-1133">Transmembrane helix</keyword>
<gene>
    <name evidence="3" type="ORF">ACFO0B_17595</name>
</gene>
<organism evidence="3 4">
    <name type="scientific">Nocardia jiangsuensis</name>
    <dbReference type="NCBI Taxonomy" id="1691563"/>
    <lineage>
        <taxon>Bacteria</taxon>
        <taxon>Bacillati</taxon>
        <taxon>Actinomycetota</taxon>
        <taxon>Actinomycetes</taxon>
        <taxon>Mycobacteriales</taxon>
        <taxon>Nocardiaceae</taxon>
        <taxon>Nocardia</taxon>
    </lineage>
</organism>
<evidence type="ECO:0008006" key="5">
    <source>
        <dbReference type="Google" id="ProtNLM"/>
    </source>
</evidence>
<dbReference type="RefSeq" id="WP_378613545.1">
    <property type="nucleotide sequence ID" value="NZ_JBHSAX010000014.1"/>
</dbReference>
<comment type="caution">
    <text evidence="3">The sequence shown here is derived from an EMBL/GenBank/DDBJ whole genome shotgun (WGS) entry which is preliminary data.</text>
</comment>
<feature type="transmembrane region" description="Helical" evidence="2">
    <location>
        <begin position="82"/>
        <end position="103"/>
    </location>
</feature>
<feature type="transmembrane region" description="Helical" evidence="2">
    <location>
        <begin position="41"/>
        <end position="62"/>
    </location>
</feature>
<feature type="compositionally biased region" description="Low complexity" evidence="1">
    <location>
        <begin position="1"/>
        <end position="10"/>
    </location>
</feature>
<protein>
    <recommendedName>
        <fullName evidence="5">Glycerophosphoryl diester phosphodiesterase family protein</fullName>
    </recommendedName>
</protein>
<evidence type="ECO:0000313" key="4">
    <source>
        <dbReference type="Proteomes" id="UP001595696"/>
    </source>
</evidence>
<feature type="transmembrane region" description="Helical" evidence="2">
    <location>
        <begin position="204"/>
        <end position="230"/>
    </location>
</feature>
<keyword evidence="2" id="KW-0812">Transmembrane</keyword>
<sequence>MSPAAAPAGAVGVGGDPVPGSPGTTVPVRPLSFREQLDEPFALIQANVVALAVLTGAGIALAETLVFGVTALCSELSGGSDAGIAWGAVLGSALAILLLRFLIRGCTVALGLATLSGDRPGPVAALAALRPRLGGLLRFQLWFTGVGVLVGGVVVPLTGGAGVLWLAYLRARYYLVIPLLLGERLPYGAAVARSRLLADRASWSLAWLWICRMLLLTVLAVPLFAIPLYLSDYTGTRRWAVILLITGGVLVIAAIGELIDAAGRVVCYVDRRCRREGLDIVVTGGAR</sequence>
<dbReference type="Proteomes" id="UP001595696">
    <property type="component" value="Unassembled WGS sequence"/>
</dbReference>
<dbReference type="EMBL" id="JBHSAX010000014">
    <property type="protein sequence ID" value="MFC3963808.1"/>
    <property type="molecule type" value="Genomic_DNA"/>
</dbReference>
<keyword evidence="4" id="KW-1185">Reference proteome</keyword>
<proteinExistence type="predicted"/>
<keyword evidence="2" id="KW-0472">Membrane</keyword>
<evidence type="ECO:0000313" key="3">
    <source>
        <dbReference type="EMBL" id="MFC3963808.1"/>
    </source>
</evidence>
<accession>A0ABV8DUK9</accession>
<name>A0ABV8DUK9_9NOCA</name>